<dbReference type="Proteomes" id="UP000694251">
    <property type="component" value="Chromosome 7"/>
</dbReference>
<dbReference type="InterPro" id="IPR040338">
    <property type="entry name" value="At1g67623-like"/>
</dbReference>
<keyword evidence="2" id="KW-1185">Reference proteome</keyword>
<dbReference type="PANTHER" id="PTHR33784">
    <property type="entry name" value="OS05G0482100 PROTEIN"/>
    <property type="match status" value="1"/>
</dbReference>
<dbReference type="EMBL" id="JAEFBJ010000007">
    <property type="protein sequence ID" value="KAG7588245.1"/>
    <property type="molecule type" value="Genomic_DNA"/>
</dbReference>
<protein>
    <submittedName>
        <fullName evidence="1">Uncharacterized protein</fullName>
    </submittedName>
</protein>
<reference evidence="1 2" key="1">
    <citation type="submission" date="2020-12" db="EMBL/GenBank/DDBJ databases">
        <title>Concerted genomic and epigenomic changes stabilize Arabidopsis allopolyploids.</title>
        <authorList>
            <person name="Chen Z."/>
        </authorList>
    </citation>
    <scope>NUCLEOTIDE SEQUENCE [LARGE SCALE GENOMIC DNA]</scope>
    <source>
        <strain evidence="1">As9502</strain>
        <tissue evidence="1">Leaf</tissue>
    </source>
</reference>
<sequence>MSTYIPEHLVSDIIRRVGEEDFRFLGPFIAAGPAYMQLVYTNEVMRTANLHEFFEHGEYAHEDSIYRHFLQKCFEYGNPTAKYMESLRFLTQKGPSQEAMDSLGESAEHSIFGHYAYGLLLICCGAVEDGKEMLDGFLQRVDNFAQGVMIAEHVEDEIQEMGLLGFRIFWDYFKPTQHRPVCMLYHPVDILICKHCFALTYATRCGSIYDIVKAHLLTSILTHCPFIAAGPTIKEAVYSREVLQKADLSEFIYNGELAAETSMFRPFLLKCYEKGNITALFVESLRRLTQDGPSQDALDMLAESSTLNLNVLFAFGMMLLCCGAVEDGNYVVDAFLDKVTDLTEGFLIADQVELQIKSMGASGACVFYRHFNLDQLGPICKLVHPPSFDICEHCFAFTYAVRFLNMC</sequence>
<evidence type="ECO:0000313" key="1">
    <source>
        <dbReference type="EMBL" id="KAG7588245.1"/>
    </source>
</evidence>
<dbReference type="AlphaFoldDB" id="A0A8T2BN15"/>
<proteinExistence type="predicted"/>
<name>A0A8T2BN15_ARASU</name>
<dbReference type="PANTHER" id="PTHR33784:SF10">
    <property type="entry name" value="F-BOX PROTEIN"/>
    <property type="match status" value="1"/>
</dbReference>
<evidence type="ECO:0000313" key="2">
    <source>
        <dbReference type="Proteomes" id="UP000694251"/>
    </source>
</evidence>
<comment type="caution">
    <text evidence="1">The sequence shown here is derived from an EMBL/GenBank/DDBJ whole genome shotgun (WGS) entry which is preliminary data.</text>
</comment>
<accession>A0A8T2BN15</accession>
<gene>
    <name evidence="1" type="ORF">ISN44_As07g005880</name>
</gene>
<organism evidence="1 2">
    <name type="scientific">Arabidopsis suecica</name>
    <name type="common">Swedish thale-cress</name>
    <name type="synonym">Cardaminopsis suecica</name>
    <dbReference type="NCBI Taxonomy" id="45249"/>
    <lineage>
        <taxon>Eukaryota</taxon>
        <taxon>Viridiplantae</taxon>
        <taxon>Streptophyta</taxon>
        <taxon>Embryophyta</taxon>
        <taxon>Tracheophyta</taxon>
        <taxon>Spermatophyta</taxon>
        <taxon>Magnoliopsida</taxon>
        <taxon>eudicotyledons</taxon>
        <taxon>Gunneridae</taxon>
        <taxon>Pentapetalae</taxon>
        <taxon>rosids</taxon>
        <taxon>malvids</taxon>
        <taxon>Brassicales</taxon>
        <taxon>Brassicaceae</taxon>
        <taxon>Camelineae</taxon>
        <taxon>Arabidopsis</taxon>
    </lineage>
</organism>